<dbReference type="Gene3D" id="3.90.320.10">
    <property type="match status" value="1"/>
</dbReference>
<comment type="function">
    <text evidence="15">A helicase/nuclease that prepares dsDNA breaks (DSB) for recombinational DNA repair. Binds to DSBs and unwinds DNA via a highly rapid and processive ATP-dependent bidirectional helicase activity. Unwinds dsDNA until it encounters a Chi (crossover hotspot instigator) sequence from the 3' direction. Cuts ssDNA a few nucleotides 3' to the Chi site. The properties and activities of the enzyme are changed at Chi. The Chi-altered holoenzyme produces a long 3'-ssDNA overhang and facilitates RecA-binding to the ssDNA for homologous DNA recombination and repair. Holoenzyme degrades any linearized DNA that is unable to undergo homologous recombination. In the holoenzyme this subunit contributes ATPase, 3'-5' helicase, exonuclease activity and loads RecA onto ssDNA.</text>
</comment>
<dbReference type="SUPFAM" id="SSF52980">
    <property type="entry name" value="Restriction endonuclease-like"/>
    <property type="match status" value="1"/>
</dbReference>
<comment type="miscellaneous">
    <text evidence="15">In the RecBCD complex, RecB has a slow 3'-5' helicase, an exonuclease activity and loads RecA onto ssDNA, RecD has a fast 5'-3' helicase activity, while RecC stimulates the ATPase and processivity of the RecB helicase and contributes to recognition of the Chi site.</text>
</comment>
<evidence type="ECO:0000256" key="8">
    <source>
        <dbReference type="ARBA" id="ARBA00022840"/>
    </source>
</evidence>
<dbReference type="EMBL" id="FOXF01000002">
    <property type="protein sequence ID" value="SFP02250.1"/>
    <property type="molecule type" value="Genomic_DNA"/>
</dbReference>
<keyword evidence="12 15" id="KW-0413">Isomerase</keyword>
<dbReference type="GO" id="GO:0005524">
    <property type="term" value="F:ATP binding"/>
    <property type="evidence" value="ECO:0007669"/>
    <property type="project" value="UniProtKB-UniRule"/>
</dbReference>
<keyword evidence="3 15" id="KW-0547">Nucleotide-binding</keyword>
<comment type="catalytic activity">
    <reaction evidence="14 15">
        <text>ATP + H2O = ADP + phosphate + H(+)</text>
        <dbReference type="Rhea" id="RHEA:13065"/>
        <dbReference type="ChEBI" id="CHEBI:15377"/>
        <dbReference type="ChEBI" id="CHEBI:15378"/>
        <dbReference type="ChEBI" id="CHEBI:30616"/>
        <dbReference type="ChEBI" id="CHEBI:43474"/>
        <dbReference type="ChEBI" id="CHEBI:456216"/>
        <dbReference type="EC" id="5.6.2.4"/>
    </reaction>
</comment>
<comment type="catalytic activity">
    <reaction evidence="15">
        <text>Exonucleolytic cleavage (in the presence of ATP) in either 5'- to 3'- or 3'- to 5'-direction to yield 5'-phosphooligonucleotides.</text>
        <dbReference type="EC" id="3.1.11.5"/>
    </reaction>
</comment>
<dbReference type="Gene3D" id="1.10.486.10">
    <property type="entry name" value="PCRA, domain 4"/>
    <property type="match status" value="1"/>
</dbReference>
<feature type="binding site" evidence="16">
    <location>
        <begin position="18"/>
        <end position="25"/>
    </location>
    <ligand>
        <name>ATP</name>
        <dbReference type="ChEBI" id="CHEBI:30616"/>
    </ligand>
</feature>
<dbReference type="InterPro" id="IPR014017">
    <property type="entry name" value="DNA_helicase_UvrD-like_C"/>
</dbReference>
<feature type="region of interest" description="DNA-binding and helicase activity, interacts with RecC" evidence="15">
    <location>
        <begin position="1"/>
        <end position="942"/>
    </location>
</feature>
<dbReference type="GO" id="GO:0008854">
    <property type="term" value="F:exodeoxyribonuclease V activity"/>
    <property type="evidence" value="ECO:0007669"/>
    <property type="project" value="UniProtKB-EC"/>
</dbReference>
<feature type="binding site" evidence="15">
    <location>
        <position position="1169"/>
    </location>
    <ligand>
        <name>Mg(2+)</name>
        <dbReference type="ChEBI" id="CHEBI:18420"/>
    </ligand>
</feature>
<dbReference type="InterPro" id="IPR000212">
    <property type="entry name" value="DNA_helicase_UvrD/REP"/>
</dbReference>
<dbReference type="Pfam" id="PF00580">
    <property type="entry name" value="UvrD-helicase"/>
    <property type="match status" value="1"/>
</dbReference>
<evidence type="ECO:0000313" key="20">
    <source>
        <dbReference type="Proteomes" id="UP000243745"/>
    </source>
</evidence>
<dbReference type="Proteomes" id="UP000243745">
    <property type="component" value="Unassembled WGS sequence"/>
</dbReference>
<accession>A0A662ZEB1</accession>
<keyword evidence="5 15" id="KW-0378">Hydrolase</keyword>
<dbReference type="GO" id="GO:0043138">
    <property type="term" value="F:3'-5' DNA helicase activity"/>
    <property type="evidence" value="ECO:0007669"/>
    <property type="project" value="UniProtKB-UniRule"/>
</dbReference>
<organism evidence="19 20">
    <name type="scientific">Ruminobacter amylophilus</name>
    <dbReference type="NCBI Taxonomy" id="867"/>
    <lineage>
        <taxon>Bacteria</taxon>
        <taxon>Pseudomonadati</taxon>
        <taxon>Pseudomonadota</taxon>
        <taxon>Gammaproteobacteria</taxon>
        <taxon>Aeromonadales</taxon>
        <taxon>Succinivibrionaceae</taxon>
        <taxon>Ruminobacter</taxon>
    </lineage>
</organism>
<dbReference type="GO" id="GO:0003677">
    <property type="term" value="F:DNA binding"/>
    <property type="evidence" value="ECO:0007669"/>
    <property type="project" value="UniProtKB-UniRule"/>
</dbReference>
<evidence type="ECO:0000256" key="1">
    <source>
        <dbReference type="ARBA" id="ARBA00022722"/>
    </source>
</evidence>
<evidence type="ECO:0000256" key="3">
    <source>
        <dbReference type="ARBA" id="ARBA00022741"/>
    </source>
</evidence>
<keyword evidence="2 15" id="KW-0479">Metal-binding</keyword>
<dbReference type="GO" id="GO:0000287">
    <property type="term" value="F:magnesium ion binding"/>
    <property type="evidence" value="ECO:0007669"/>
    <property type="project" value="UniProtKB-UniRule"/>
</dbReference>
<reference evidence="19 20" key="1">
    <citation type="submission" date="2016-10" db="EMBL/GenBank/DDBJ databases">
        <authorList>
            <person name="Varghese N."/>
            <person name="Submissions S."/>
        </authorList>
    </citation>
    <scope>NUCLEOTIDE SEQUENCE [LARGE SCALE GENOMIC DNA]</scope>
    <source>
        <strain evidence="19 20">DSM 1361</strain>
    </source>
</reference>
<feature type="domain" description="UvrD-like helicase ATP-binding" evidence="17">
    <location>
        <begin position="1"/>
        <end position="412"/>
    </location>
</feature>
<keyword evidence="11 15" id="KW-0234">DNA repair</keyword>
<dbReference type="Gene3D" id="1.10.3170.10">
    <property type="entry name" value="Recbcd, chain B, domain 2"/>
    <property type="match status" value="1"/>
</dbReference>
<dbReference type="PROSITE" id="PS51217">
    <property type="entry name" value="UVRD_HELICASE_CTER"/>
    <property type="match status" value="1"/>
</dbReference>
<evidence type="ECO:0000256" key="14">
    <source>
        <dbReference type="ARBA" id="ARBA00048988"/>
    </source>
</evidence>
<comment type="catalytic activity">
    <reaction evidence="13 15">
        <text>Couples ATP hydrolysis with the unwinding of duplex DNA by translocating in the 3'-5' direction.</text>
        <dbReference type="EC" id="5.6.2.4"/>
    </reaction>
</comment>
<evidence type="ECO:0000313" key="19">
    <source>
        <dbReference type="EMBL" id="SFP02250.1"/>
    </source>
</evidence>
<gene>
    <name evidence="15" type="primary">recB</name>
    <name evidence="19" type="ORF">SAMN02910344_00230</name>
</gene>
<dbReference type="InterPro" id="IPR014016">
    <property type="entry name" value="UvrD-like_ATP-bd"/>
</dbReference>
<evidence type="ECO:0000256" key="16">
    <source>
        <dbReference type="PROSITE-ProRule" id="PRU00560"/>
    </source>
</evidence>
<dbReference type="GO" id="GO:0000724">
    <property type="term" value="P:double-strand break repair via homologous recombination"/>
    <property type="evidence" value="ECO:0007669"/>
    <property type="project" value="UniProtKB-UniRule"/>
</dbReference>
<keyword evidence="1 15" id="KW-0540">Nuclease</keyword>
<keyword evidence="7 15" id="KW-0269">Exonuclease</keyword>
<comment type="subunit">
    <text evidence="15">Heterotrimer of RecB, RecC and RecD. All subunits contribute to DNA-binding. Interacts with RecA.</text>
</comment>
<feature type="active site" description="For nuclease activity" evidence="15">
    <location>
        <position position="1182"/>
    </location>
</feature>
<dbReference type="EC" id="3.1.11.5" evidence="15"/>
<evidence type="ECO:0000259" key="18">
    <source>
        <dbReference type="PROSITE" id="PS51217"/>
    </source>
</evidence>
<keyword evidence="6 15" id="KW-0347">Helicase</keyword>
<evidence type="ECO:0000256" key="7">
    <source>
        <dbReference type="ARBA" id="ARBA00022839"/>
    </source>
</evidence>
<dbReference type="PANTHER" id="PTHR11070">
    <property type="entry name" value="UVRD / RECB / PCRA DNA HELICASE FAMILY MEMBER"/>
    <property type="match status" value="1"/>
</dbReference>
<keyword evidence="20" id="KW-1185">Reference proteome</keyword>
<evidence type="ECO:0000256" key="6">
    <source>
        <dbReference type="ARBA" id="ARBA00022806"/>
    </source>
</evidence>
<dbReference type="GO" id="GO:0005829">
    <property type="term" value="C:cytosol"/>
    <property type="evidence" value="ECO:0007669"/>
    <property type="project" value="TreeGrafter"/>
</dbReference>
<evidence type="ECO:0000256" key="12">
    <source>
        <dbReference type="ARBA" id="ARBA00023235"/>
    </source>
</evidence>
<comment type="domain">
    <text evidence="15">The N-terminal DNA-binding domain is a ssDNA-dependent ATPase and has ATP-dependent 3'-5' helicase function. This domain interacts with RecC.</text>
</comment>
<comment type="cofactor">
    <cofactor evidence="15">
        <name>Mg(2+)</name>
        <dbReference type="ChEBI" id="CHEBI:18420"/>
    </cofactor>
    <text evidence="15">Binds 1 Mg(2+) ion per subunit.</text>
</comment>
<dbReference type="RefSeq" id="WP_093140131.1">
    <property type="nucleotide sequence ID" value="NZ_FOXF01000002.1"/>
</dbReference>
<keyword evidence="8 15" id="KW-0067">ATP-binding</keyword>
<evidence type="ECO:0000256" key="11">
    <source>
        <dbReference type="ARBA" id="ARBA00023204"/>
    </source>
</evidence>
<evidence type="ECO:0000256" key="5">
    <source>
        <dbReference type="ARBA" id="ARBA00022801"/>
    </source>
</evidence>
<dbReference type="HAMAP" id="MF_01485">
    <property type="entry name" value="RecB"/>
    <property type="match status" value="1"/>
</dbReference>
<dbReference type="PANTHER" id="PTHR11070:SF23">
    <property type="entry name" value="RECBCD ENZYME SUBUNIT RECB"/>
    <property type="match status" value="1"/>
</dbReference>
<evidence type="ECO:0000256" key="4">
    <source>
        <dbReference type="ARBA" id="ARBA00022763"/>
    </source>
</evidence>
<dbReference type="InterPro" id="IPR027417">
    <property type="entry name" value="P-loop_NTPase"/>
</dbReference>
<dbReference type="InterPro" id="IPR011604">
    <property type="entry name" value="PDDEXK-like_dom_sf"/>
</dbReference>
<dbReference type="InterPro" id="IPR004586">
    <property type="entry name" value="RecB"/>
</dbReference>
<dbReference type="CDD" id="cd22352">
    <property type="entry name" value="RecB_C-like"/>
    <property type="match status" value="1"/>
</dbReference>
<evidence type="ECO:0000256" key="15">
    <source>
        <dbReference type="HAMAP-Rule" id="MF_01485"/>
    </source>
</evidence>
<keyword evidence="4 15" id="KW-0227">DNA damage</keyword>
<protein>
    <recommendedName>
        <fullName evidence="15">RecBCD enzyme subunit RecB</fullName>
        <ecNumber evidence="15">3.1.11.5</ecNumber>
        <ecNumber evidence="15">5.6.2.4</ecNumber>
    </recommendedName>
    <alternativeName>
        <fullName evidence="15">DNA 3'-5' helicase subunit RecB</fullName>
    </alternativeName>
    <alternativeName>
        <fullName evidence="15">Exonuclease V subunit RecB</fullName>
        <shortName evidence="15">ExoV subunit RecB</shortName>
    </alternativeName>
    <alternativeName>
        <fullName evidence="15">Helicase/nuclease RecBCD subunit RecB</fullName>
    </alternativeName>
</protein>
<keyword evidence="9 15" id="KW-0460">Magnesium</keyword>
<comment type="domain">
    <text evidence="15">The C-terminal domain has nuclease activity and interacts with RecD. It interacts with RecA, facilitating its loading onto ssDNA.</text>
</comment>
<feature type="region of interest" description="Nuclease activity, interacts with RecD and RecA" evidence="15">
    <location>
        <begin position="943"/>
        <end position="1283"/>
    </location>
</feature>
<evidence type="ECO:0000256" key="2">
    <source>
        <dbReference type="ARBA" id="ARBA00022723"/>
    </source>
</evidence>
<feature type="binding site" evidence="15">
    <location>
        <position position="1182"/>
    </location>
    <ligand>
        <name>Mg(2+)</name>
        <dbReference type="ChEBI" id="CHEBI:18420"/>
    </ligand>
</feature>
<name>A0A662ZEB1_9GAMM</name>
<keyword evidence="10 15" id="KW-0238">DNA-binding</keyword>
<dbReference type="PROSITE" id="PS51198">
    <property type="entry name" value="UVRD_HELICASE_ATP_BIND"/>
    <property type="match status" value="1"/>
</dbReference>
<evidence type="ECO:0000259" key="17">
    <source>
        <dbReference type="PROSITE" id="PS51198"/>
    </source>
</evidence>
<feature type="binding site" evidence="15">
    <location>
        <position position="1007"/>
    </location>
    <ligand>
        <name>Mg(2+)</name>
        <dbReference type="ChEBI" id="CHEBI:18420"/>
    </ligand>
</feature>
<sequence length="1283" mass="147480">MSHKLMDFNLNGAGIIEASAGTGKTYTITWLLCRLLLGIGTSDNKPVDYSKILIMTFTKAATNDLKRKICERIRELRSFIENLLKKSCASPADFSDILSDDSIESEMLRAYLGLTQVSDDLKDREVREDYLKKMIQAIRILRHVELNVDGMQISTIHSFCRQVISKFVVDTGMNFQFDVMTDVEDLKKKALYESFRRFMVTEAESGNNEYSKIYDSFLEDGKKFNHLCNIFNSYRDLPEIKQVSTEAFKELGIEKLHALLCEAYTILEQLKAGEKVVKADDLPCKLRDALVINGNDDETTVKSKKYLAGKIRGILPVAIIDEFQDTDPVQFEIVKNIYLTDSEKKNDEMDSCKSSDFWGLYIVGDPKQAIYSFRGADLNCYNKAKKLILDRYGSEKERKCHQLELDVNYRSDINVIRSVNYLFSGVHPDEQNNSGDAEGAKFDFYKSLLSGDKKIKDSISFTNVKPRDSEKAQKYLYIVGNKNFKTESACNLMHSLIDEKSKNKDYIYSEIAEECADKIVELLENGRLSDRADLTLEQLNNPDENPELCRRITLKDIAVLVSKGKEAEYINDSLRNRHVPSVFLSDKGSIYDTEEFRFVSLLMKSVVNFADHSYLRLLLASRVFGLDAREYSDAVCNSYKKDDTDNQQNTSGNSGITMETLNSVLVECKQKWLTQGFMAMFTHFMTRFNIMEKMKMREEGAEIITNLLHCSELALGLSNRIRDLSELVESFESLGNQVKSTDNESDMTGKRQTDDCDEIVRIVTYHSSKGLEYNIVMMPFADMIHSIDPQSVDMIRVKSTDDEHDDTSYYLVTKDNRSTDKEGGKWNNHCYEQKVERHRLWYVALTRACHALYIWYIDPEEYNKKEVREFCLDEILFKNVYGNDENSIFENSKYFRKCDDYRAGWQDKYKSDEAAFYYSRQESNGIRNGYEYQILDADSINNRWKVFSYSSMVNGMGNAVAVNRISGKTNDNDDSLSAEEIAESGNQTTKEPRFAFPKGSTAGTLLHDALEHIDFRKVYADFIDHCGSQKVIDFLNTDNVNETMLYQTLKGRLMAYGFASDTETVRGLTWWFMEILSSVLFKDGESGKQVALKDLDDSDCIKEMEFWLNVDAGFNIKAFNKLIREIDREGCSSPLIDYAEYESQNESENPLLPEVSISDISGLLNGYIDLVFKCGDRYYVADYKSNYITDRIGSYDNKEIRKNMINHHYYIQYILYTLALHRFLKLHLPDYDYERHMGGIAYLYLRGMKSSSDKYAGYGIFTNKITGEYIEKLDALFSGAGEQ</sequence>
<evidence type="ECO:0000256" key="13">
    <source>
        <dbReference type="ARBA" id="ARBA00034617"/>
    </source>
</evidence>
<dbReference type="Gene3D" id="3.40.50.300">
    <property type="entry name" value="P-loop containing nucleotide triphosphate hydrolases"/>
    <property type="match status" value="3"/>
</dbReference>
<evidence type="ECO:0000256" key="9">
    <source>
        <dbReference type="ARBA" id="ARBA00022842"/>
    </source>
</evidence>
<comment type="similarity">
    <text evidence="15">Belongs to the helicase family. UvrD subfamily.</text>
</comment>
<dbReference type="SUPFAM" id="SSF52540">
    <property type="entry name" value="P-loop containing nucleoside triphosphate hydrolases"/>
    <property type="match status" value="1"/>
</dbReference>
<proteinExistence type="inferred from homology"/>
<evidence type="ECO:0000256" key="10">
    <source>
        <dbReference type="ARBA" id="ARBA00023125"/>
    </source>
</evidence>
<dbReference type="EC" id="5.6.2.4" evidence="15"/>
<feature type="domain" description="UvrD-like helicase C-terminal" evidence="18">
    <location>
        <begin position="466"/>
        <end position="770"/>
    </location>
</feature>
<dbReference type="InterPro" id="IPR011335">
    <property type="entry name" value="Restrct_endonuc-II-like"/>
</dbReference>
<dbReference type="Pfam" id="PF13361">
    <property type="entry name" value="UvrD_C"/>
    <property type="match status" value="1"/>
</dbReference>
<dbReference type="GO" id="GO:0009338">
    <property type="term" value="C:exodeoxyribonuclease V complex"/>
    <property type="evidence" value="ECO:0007669"/>
    <property type="project" value="TreeGrafter"/>
</dbReference>
<dbReference type="OrthoDB" id="9810135at2"/>